<organism evidence="1 2">
    <name type="scientific">Rhizobium gallicum bv. gallicum R602sp</name>
    <dbReference type="NCBI Taxonomy" id="1041138"/>
    <lineage>
        <taxon>Bacteria</taxon>
        <taxon>Pseudomonadati</taxon>
        <taxon>Pseudomonadota</taxon>
        <taxon>Alphaproteobacteria</taxon>
        <taxon>Hyphomicrobiales</taxon>
        <taxon>Rhizobiaceae</taxon>
        <taxon>Rhizobium/Agrobacterium group</taxon>
        <taxon>Rhizobium</taxon>
    </lineage>
</organism>
<dbReference type="EMBL" id="CP006877">
    <property type="protein sequence ID" value="AJD42608.1"/>
    <property type="molecule type" value="Genomic_DNA"/>
</dbReference>
<dbReference type="HOGENOM" id="CLU_2495688_0_0_5"/>
<gene>
    <name evidence="1" type="ORF">RGR602_CH03299</name>
</gene>
<dbReference type="AlphaFoldDB" id="A0A0B4X7N3"/>
<evidence type="ECO:0000313" key="2">
    <source>
        <dbReference type="Proteomes" id="UP000031368"/>
    </source>
</evidence>
<name>A0A0B4X7N3_9HYPH</name>
<dbReference type="KEGG" id="rga:RGR602_CH03299"/>
<sequence length="86" mass="9046">MNCSFVLGQPACLTADVVAAACVSAPTIRPLTTWPSSVFANGLAAEPRTPPDVPDEVKEHVKDDVIEGTIFADLGSAGHLQLERTE</sequence>
<keyword evidence="2" id="KW-1185">Reference proteome</keyword>
<proteinExistence type="predicted"/>
<accession>A0A0B4X7N3</accession>
<evidence type="ECO:0000313" key="1">
    <source>
        <dbReference type="EMBL" id="AJD42608.1"/>
    </source>
</evidence>
<reference evidence="1 2" key="1">
    <citation type="submission" date="2013-11" db="EMBL/GenBank/DDBJ databases">
        <title>Complete genome sequence of Rhizobium gallicum bv. gallicum R602.</title>
        <authorList>
            <person name="Bustos P."/>
            <person name="Santamaria R.I."/>
            <person name="Lozano L."/>
            <person name="Acosta J.L."/>
            <person name="Ormeno-Orrillo E."/>
            <person name="Rogel M.A."/>
            <person name="Romero D."/>
            <person name="Cevallos M.A."/>
            <person name="Martinez-Romero E."/>
            <person name="Gonzalez V."/>
        </authorList>
    </citation>
    <scope>NUCLEOTIDE SEQUENCE [LARGE SCALE GENOMIC DNA]</scope>
    <source>
        <strain evidence="1 2">R602</strain>
    </source>
</reference>
<dbReference type="Proteomes" id="UP000031368">
    <property type="component" value="Chromosome"/>
</dbReference>
<protein>
    <submittedName>
        <fullName evidence="1">Uncharacterized protein</fullName>
    </submittedName>
</protein>